<proteinExistence type="predicted"/>
<evidence type="ECO:0000313" key="4">
    <source>
        <dbReference type="Proteomes" id="UP000435304"/>
    </source>
</evidence>
<dbReference type="Gene3D" id="3.30.1050.10">
    <property type="entry name" value="SCP2 sterol-binding domain"/>
    <property type="match status" value="1"/>
</dbReference>
<dbReference type="SUPFAM" id="SSF55729">
    <property type="entry name" value="Acyl-CoA N-acyltransferases (Nat)"/>
    <property type="match status" value="1"/>
</dbReference>
<dbReference type="InterPro" id="IPR051554">
    <property type="entry name" value="Acetyltransferase_Eis"/>
</dbReference>
<accession>A0A6A9UXW5</accession>
<evidence type="ECO:0000256" key="1">
    <source>
        <dbReference type="SAM" id="MobiDB-lite"/>
    </source>
</evidence>
<dbReference type="InterPro" id="IPR036527">
    <property type="entry name" value="SCP2_sterol-bd_dom_sf"/>
</dbReference>
<dbReference type="EMBL" id="WPCU01000005">
    <property type="protein sequence ID" value="MVA76227.1"/>
    <property type="molecule type" value="Genomic_DNA"/>
</dbReference>
<dbReference type="AlphaFoldDB" id="A0A6A9UXW5"/>
<name>A0A6A9UXW5_9ACTN</name>
<dbReference type="Pfam" id="PF17668">
    <property type="entry name" value="Acetyltransf_17"/>
    <property type="match status" value="1"/>
</dbReference>
<keyword evidence="3" id="KW-0808">Transferase</keyword>
<dbReference type="PANTHER" id="PTHR37817:SF1">
    <property type="entry name" value="N-ACETYLTRANSFERASE EIS"/>
    <property type="match status" value="1"/>
</dbReference>
<dbReference type="InterPro" id="IPR041380">
    <property type="entry name" value="Acetyltransf_17"/>
</dbReference>
<protein>
    <submittedName>
        <fullName evidence="3">GNAT family N-acetyltransferase</fullName>
    </submittedName>
</protein>
<dbReference type="InterPro" id="IPR016181">
    <property type="entry name" value="Acyl_CoA_acyltransferase"/>
</dbReference>
<dbReference type="InterPro" id="IPR000182">
    <property type="entry name" value="GNAT_dom"/>
</dbReference>
<dbReference type="PANTHER" id="PTHR37817">
    <property type="entry name" value="N-ACETYLTRANSFERASE EIS"/>
    <property type="match status" value="1"/>
</dbReference>
<dbReference type="CDD" id="cd04301">
    <property type="entry name" value="NAT_SF"/>
    <property type="match status" value="1"/>
</dbReference>
<sequence length="421" mass="44529">MMAWAQPRAGAGRRGVNPVAGDRRGEQDGPVPTEIRELTADDLRAAHALSHEAFGPPRLADDAEPGPYPPGRRIVGAFADGRLVAKLSGIDHRAWWHGAELASLGIGGVTVAVEHRGAGLLARLFEDALGAAREAGAAVSTLYPTAPAIYRGQGYEVVTDLLTVAVPTRALATLRVPEGVRLRRAEPADVPAVREVYRRWASVHNGPLTRTGPAFPAGDAELLAEPSGITLAERDGELLGYCSFERGTGYGPEAKVEVPDLMASGPEGYLALLASLGSHSSVVGRIEIRTSGDDLVRLLARTSDWQVVDRHPYMLAVLDVAAACTGRRWPPVRATVGWTVADAAGGRGWTLELDGEGGASCTPGPRREDVPTFSRRGFAARYSGHWSCASLRGAGLLTGPTGSDALLDAVFTGECHVRDYF</sequence>
<dbReference type="Pfam" id="PF13527">
    <property type="entry name" value="Acetyltransf_9"/>
    <property type="match status" value="1"/>
</dbReference>
<reference evidence="3 4" key="1">
    <citation type="submission" date="2019-12" db="EMBL/GenBank/DDBJ databases">
        <title>Auraticoccus cholistani sp. nov., an actinomycete isolated from soil of Cholistan desert.</title>
        <authorList>
            <person name="Cheema M.T."/>
        </authorList>
    </citation>
    <scope>NUCLEOTIDE SEQUENCE [LARGE SCALE GENOMIC DNA]</scope>
    <source>
        <strain evidence="3 4">F435</strain>
    </source>
</reference>
<keyword evidence="4" id="KW-1185">Reference proteome</keyword>
<dbReference type="GO" id="GO:0034069">
    <property type="term" value="F:aminoglycoside N-acetyltransferase activity"/>
    <property type="evidence" value="ECO:0007669"/>
    <property type="project" value="TreeGrafter"/>
</dbReference>
<dbReference type="PROSITE" id="PS51186">
    <property type="entry name" value="GNAT"/>
    <property type="match status" value="1"/>
</dbReference>
<feature type="domain" description="N-acetyltransferase" evidence="2">
    <location>
        <begin position="33"/>
        <end position="177"/>
    </location>
</feature>
<dbReference type="GO" id="GO:0030649">
    <property type="term" value="P:aminoglycoside antibiotic catabolic process"/>
    <property type="evidence" value="ECO:0007669"/>
    <property type="project" value="TreeGrafter"/>
</dbReference>
<gene>
    <name evidence="3" type="ORF">GC722_09345</name>
</gene>
<evidence type="ECO:0000313" key="3">
    <source>
        <dbReference type="EMBL" id="MVA76227.1"/>
    </source>
</evidence>
<organism evidence="3 4">
    <name type="scientific">Auraticoccus cholistanensis</name>
    <dbReference type="NCBI Taxonomy" id="2656650"/>
    <lineage>
        <taxon>Bacteria</taxon>
        <taxon>Bacillati</taxon>
        <taxon>Actinomycetota</taxon>
        <taxon>Actinomycetes</taxon>
        <taxon>Propionibacteriales</taxon>
        <taxon>Propionibacteriaceae</taxon>
        <taxon>Auraticoccus</taxon>
    </lineage>
</organism>
<feature type="region of interest" description="Disordered" evidence="1">
    <location>
        <begin position="1"/>
        <end position="35"/>
    </location>
</feature>
<dbReference type="Proteomes" id="UP000435304">
    <property type="component" value="Unassembled WGS sequence"/>
</dbReference>
<dbReference type="Gene3D" id="3.40.630.30">
    <property type="match status" value="2"/>
</dbReference>
<comment type="caution">
    <text evidence="3">The sequence shown here is derived from an EMBL/GenBank/DDBJ whole genome shotgun (WGS) entry which is preliminary data.</text>
</comment>
<evidence type="ECO:0000259" key="2">
    <source>
        <dbReference type="PROSITE" id="PS51186"/>
    </source>
</evidence>